<dbReference type="PANTHER" id="PTHR48063">
    <property type="entry name" value="LRR RECEPTOR-LIKE KINASE"/>
    <property type="match status" value="1"/>
</dbReference>
<keyword evidence="13" id="KW-1185">Reference proteome</keyword>
<name>A0AAD8HB23_9APIA</name>
<keyword evidence="12" id="KW-0675">Receptor</keyword>
<proteinExistence type="inferred from homology"/>
<comment type="similarity">
    <text evidence="2">Belongs to the RLP family.</text>
</comment>
<reference evidence="12" key="1">
    <citation type="submission" date="2023-02" db="EMBL/GenBank/DDBJ databases">
        <title>Genome of toxic invasive species Heracleum sosnowskyi carries increased number of genes despite the absence of recent whole-genome duplications.</title>
        <authorList>
            <person name="Schelkunov M."/>
            <person name="Shtratnikova V."/>
            <person name="Makarenko M."/>
            <person name="Klepikova A."/>
            <person name="Omelchenko D."/>
            <person name="Novikova G."/>
            <person name="Obukhova E."/>
            <person name="Bogdanov V."/>
            <person name="Penin A."/>
            <person name="Logacheva M."/>
        </authorList>
    </citation>
    <scope>NUCLEOTIDE SEQUENCE</scope>
    <source>
        <strain evidence="12">Hsosn_3</strain>
        <tissue evidence="12">Leaf</tissue>
    </source>
</reference>
<dbReference type="Pfam" id="PF03101">
    <property type="entry name" value="FAR1"/>
    <property type="match status" value="1"/>
</dbReference>
<evidence type="ECO:0000256" key="9">
    <source>
        <dbReference type="ARBA" id="ARBA00023136"/>
    </source>
</evidence>
<keyword evidence="7" id="KW-0677">Repeat</keyword>
<evidence type="ECO:0000313" key="12">
    <source>
        <dbReference type="EMBL" id="KAK1364387.1"/>
    </source>
</evidence>
<dbReference type="Gene3D" id="3.80.10.10">
    <property type="entry name" value="Ribonuclease Inhibitor"/>
    <property type="match status" value="3"/>
</dbReference>
<feature type="domain" description="FAR1" evidence="11">
    <location>
        <begin position="937"/>
        <end position="1031"/>
    </location>
</feature>
<accession>A0AAD8HB23</accession>
<comment type="caution">
    <text evidence="12">The sequence shown here is derived from an EMBL/GenBank/DDBJ whole genome shotgun (WGS) entry which is preliminary data.</text>
</comment>
<dbReference type="Pfam" id="PF13855">
    <property type="entry name" value="LRR_8"/>
    <property type="match status" value="2"/>
</dbReference>
<evidence type="ECO:0000256" key="6">
    <source>
        <dbReference type="ARBA" id="ARBA00022729"/>
    </source>
</evidence>
<keyword evidence="4" id="KW-0433">Leucine-rich repeat</keyword>
<keyword evidence="10" id="KW-0325">Glycoprotein</keyword>
<evidence type="ECO:0000256" key="10">
    <source>
        <dbReference type="ARBA" id="ARBA00023180"/>
    </source>
</evidence>
<evidence type="ECO:0000256" key="5">
    <source>
        <dbReference type="ARBA" id="ARBA00022692"/>
    </source>
</evidence>
<keyword evidence="6" id="KW-0732">Signal</keyword>
<dbReference type="GO" id="GO:0005886">
    <property type="term" value="C:plasma membrane"/>
    <property type="evidence" value="ECO:0007669"/>
    <property type="project" value="UniProtKB-SubCell"/>
</dbReference>
<evidence type="ECO:0000256" key="7">
    <source>
        <dbReference type="ARBA" id="ARBA00022737"/>
    </source>
</evidence>
<keyword evidence="8" id="KW-1133">Transmembrane helix</keyword>
<dbReference type="FunFam" id="3.80.10.10:FF:000383">
    <property type="entry name" value="Leucine-rich repeat receptor protein kinase EMS1"/>
    <property type="match status" value="1"/>
</dbReference>
<dbReference type="PANTHER" id="PTHR48063:SF101">
    <property type="entry name" value="LRR RECEPTOR-LIKE SERINE_THREONINE-PROTEIN KINASE FLS2"/>
    <property type="match status" value="1"/>
</dbReference>
<dbReference type="FunFam" id="3.80.10.10:FF:000213">
    <property type="entry name" value="Tyrosine-sulfated glycopeptide receptor 1"/>
    <property type="match status" value="1"/>
</dbReference>
<keyword evidence="9" id="KW-0472">Membrane</keyword>
<dbReference type="InterPro" id="IPR004330">
    <property type="entry name" value="FAR1_DNA_bnd_dom"/>
</dbReference>
<dbReference type="EMBL" id="JAUIZM010000009">
    <property type="protein sequence ID" value="KAK1364387.1"/>
    <property type="molecule type" value="Genomic_DNA"/>
</dbReference>
<dbReference type="GO" id="GO:0006952">
    <property type="term" value="P:defense response"/>
    <property type="evidence" value="ECO:0007669"/>
    <property type="project" value="UniProtKB-ARBA"/>
</dbReference>
<dbReference type="SUPFAM" id="SSF52047">
    <property type="entry name" value="RNI-like"/>
    <property type="match status" value="3"/>
</dbReference>
<evidence type="ECO:0000256" key="2">
    <source>
        <dbReference type="ARBA" id="ARBA00009592"/>
    </source>
</evidence>
<evidence type="ECO:0000256" key="1">
    <source>
        <dbReference type="ARBA" id="ARBA00004251"/>
    </source>
</evidence>
<protein>
    <submittedName>
        <fullName evidence="12">Receptor-like protein EIX1</fullName>
    </submittedName>
</protein>
<dbReference type="InterPro" id="IPR001611">
    <property type="entry name" value="Leu-rich_rpt"/>
</dbReference>
<evidence type="ECO:0000313" key="13">
    <source>
        <dbReference type="Proteomes" id="UP001237642"/>
    </source>
</evidence>
<evidence type="ECO:0000256" key="8">
    <source>
        <dbReference type="ARBA" id="ARBA00022989"/>
    </source>
</evidence>
<evidence type="ECO:0000256" key="4">
    <source>
        <dbReference type="ARBA" id="ARBA00022614"/>
    </source>
</evidence>
<evidence type="ECO:0000256" key="3">
    <source>
        <dbReference type="ARBA" id="ARBA00022475"/>
    </source>
</evidence>
<keyword evidence="3" id="KW-1003">Cell membrane</keyword>
<dbReference type="InterPro" id="IPR046956">
    <property type="entry name" value="RLP23-like"/>
</dbReference>
<dbReference type="SMART" id="SM00369">
    <property type="entry name" value="LRR_TYP"/>
    <property type="match status" value="9"/>
</dbReference>
<dbReference type="AlphaFoldDB" id="A0AAD8HB23"/>
<organism evidence="12 13">
    <name type="scientific">Heracleum sosnowskyi</name>
    <dbReference type="NCBI Taxonomy" id="360622"/>
    <lineage>
        <taxon>Eukaryota</taxon>
        <taxon>Viridiplantae</taxon>
        <taxon>Streptophyta</taxon>
        <taxon>Embryophyta</taxon>
        <taxon>Tracheophyta</taxon>
        <taxon>Spermatophyta</taxon>
        <taxon>Magnoliopsida</taxon>
        <taxon>eudicotyledons</taxon>
        <taxon>Gunneridae</taxon>
        <taxon>Pentapetalae</taxon>
        <taxon>asterids</taxon>
        <taxon>campanulids</taxon>
        <taxon>Apiales</taxon>
        <taxon>Apiaceae</taxon>
        <taxon>Apioideae</taxon>
        <taxon>apioid superclade</taxon>
        <taxon>Tordylieae</taxon>
        <taxon>Tordyliinae</taxon>
        <taxon>Heracleum</taxon>
    </lineage>
</organism>
<dbReference type="InterPro" id="IPR032675">
    <property type="entry name" value="LRR_dom_sf"/>
</dbReference>
<evidence type="ECO:0000259" key="11">
    <source>
        <dbReference type="Pfam" id="PF03101"/>
    </source>
</evidence>
<keyword evidence="5" id="KW-0812">Transmembrane</keyword>
<dbReference type="Pfam" id="PF00560">
    <property type="entry name" value="LRR_1"/>
    <property type="match status" value="4"/>
</dbReference>
<comment type="subcellular location">
    <subcellularLocation>
        <location evidence="1">Cell membrane</location>
        <topology evidence="1">Single-pass type I membrane protein</topology>
    </subcellularLocation>
</comment>
<gene>
    <name evidence="12" type="ORF">POM88_039948</name>
</gene>
<dbReference type="GO" id="GO:0051707">
    <property type="term" value="P:response to other organism"/>
    <property type="evidence" value="ECO:0007669"/>
    <property type="project" value="UniProtKB-ARBA"/>
</dbReference>
<dbReference type="InterPro" id="IPR003591">
    <property type="entry name" value="Leu-rich_rpt_typical-subtyp"/>
</dbReference>
<sequence length="1075" mass="119087">MPTTKAVPKTVRISGFIPHELGSLSKLQHLDLANNHYLTGSTGNFEWLFNLSSLTHLDLSNINMATSSIWASLIQSIPSISVMRLNHCNLSAPSFTSSNFSSSISTLHLYGNCINSSIFKWLPHLRGSLVELDLGYNMLEGRIPQSFGHMTSLTLLNLGNNLLTGPIPQSFGNMTALTHLSLDHNLLYGPIPYSFALMTALTYLNLSANQLVLPKSIYNLSSLQVADFSSNNFTGNLEDLLSGAFPHLQEMLISENQFTGSLPDITLLPFLRNLQVGSNQLNGYLPKAFGHHSALRCLDLSNNQLRGFLPDFTGFSSLEFLYLNNNKFSGSIPDFTGCSSLQVLRLSENQLTEWETQSTGLLSTLIELDLSMNSICSTVSEAHLSNLSSLKFMRTSFNALTFDFSSKWLPPFQLRELSLASCKLGPKFPNWIRNQGYIDHLDLSNSQISDTIPMWFWSFSSIRNHLNLSSNEIRGKFSSELVYVQEIDLSSNYFDGPLPPISAECLKINLSQNKFSGTLLSLSVVEELFLRFLDISHNELSGALPDNWMHFQGLVFLNLGFNNFSGRIPTSIGHLVSLQTLILRNNNLYGELPASLRNCSGLGFADFGLNKLSGKVPSWIGEDLLQLYALILKSNRFYGSMPHELCYLSNLHFLDMSINMISGTIPPCVHNRTAMIKKGTEVAEHIYSSVDAFSNIIVVAPAGAPITNFSYFDNALARWKGQEFQYGSNFAYLKMIDLSTNNLTGEIPIGVTKLLELNGLNLSGNRLNGKVPLEIGQLKGLECLDLSTNKFSGTQLQGFNTSTYEGNPGLCGKPLINICPGDEPADQAGLSSSNFEINGDDSEYKRWLYISVVLGFSTTFWGVSSGDSSHLSRLINDSVSDCANGSTDHSNSTVSDDAISKCTFTPGGRRYYVHISIDEACIPVVNKLFDCMEEGMEFYQAYGRLSGFNTRHSTEKTDDDDNIVRKYVVCSRAGFNEKKLIVSNKKSSQVKRRRTVSNRCGCGAKIILRAVSGKTYRISTFVEEHNHDLVPKSGRQFMRVNRQMSIISRKFVFDAANVNIGVSKSHSFMKEQVGG</sequence>
<dbReference type="Proteomes" id="UP001237642">
    <property type="component" value="Unassembled WGS sequence"/>
</dbReference>
<reference evidence="12" key="2">
    <citation type="submission" date="2023-05" db="EMBL/GenBank/DDBJ databases">
        <authorList>
            <person name="Schelkunov M.I."/>
        </authorList>
    </citation>
    <scope>NUCLEOTIDE SEQUENCE</scope>
    <source>
        <strain evidence="12">Hsosn_3</strain>
        <tissue evidence="12">Leaf</tissue>
    </source>
</reference>